<evidence type="ECO:0000313" key="1">
    <source>
        <dbReference type="Ensembl" id="ENSXCOP00000015862.1"/>
    </source>
</evidence>
<protein>
    <submittedName>
        <fullName evidence="1">Uncharacterized protein</fullName>
    </submittedName>
</protein>
<dbReference type="AlphaFoldDB" id="A0A3B5LXI9"/>
<evidence type="ECO:0000313" key="2">
    <source>
        <dbReference type="Proteomes" id="UP000261380"/>
    </source>
</evidence>
<reference evidence="1" key="1">
    <citation type="submission" date="2025-08" db="UniProtKB">
        <authorList>
            <consortium name="Ensembl"/>
        </authorList>
    </citation>
    <scope>IDENTIFICATION</scope>
</reference>
<sequence length="89" mass="9693">MTFTGEFARQLEEKEALVSQLTRGKQAFTQQIEEAELCTDSARPLGAAAGGGCISTGQSYETGRGHVFTKINAKNQKWPKSLIFLGARE</sequence>
<organism evidence="1 2">
    <name type="scientific">Xiphophorus couchianus</name>
    <name type="common">Monterrey platyfish</name>
    <dbReference type="NCBI Taxonomy" id="32473"/>
    <lineage>
        <taxon>Eukaryota</taxon>
        <taxon>Metazoa</taxon>
        <taxon>Chordata</taxon>
        <taxon>Craniata</taxon>
        <taxon>Vertebrata</taxon>
        <taxon>Euteleostomi</taxon>
        <taxon>Actinopterygii</taxon>
        <taxon>Neopterygii</taxon>
        <taxon>Teleostei</taxon>
        <taxon>Neoteleostei</taxon>
        <taxon>Acanthomorphata</taxon>
        <taxon>Ovalentaria</taxon>
        <taxon>Atherinomorphae</taxon>
        <taxon>Cyprinodontiformes</taxon>
        <taxon>Poeciliidae</taxon>
        <taxon>Poeciliinae</taxon>
        <taxon>Xiphophorus</taxon>
    </lineage>
</organism>
<dbReference type="Proteomes" id="UP000261380">
    <property type="component" value="Unplaced"/>
</dbReference>
<dbReference type="STRING" id="32473.ENSXCOP00000015862"/>
<proteinExistence type="predicted"/>
<name>A0A3B5LXI9_9TELE</name>
<accession>A0A3B5LXI9</accession>
<dbReference type="Ensembl" id="ENSXCOT00000016059.1">
    <property type="protein sequence ID" value="ENSXCOP00000015862.1"/>
    <property type="gene ID" value="ENSXCOG00000011979.1"/>
</dbReference>
<keyword evidence="2" id="KW-1185">Reference proteome</keyword>
<reference evidence="1" key="2">
    <citation type="submission" date="2025-09" db="UniProtKB">
        <authorList>
            <consortium name="Ensembl"/>
        </authorList>
    </citation>
    <scope>IDENTIFICATION</scope>
</reference>